<dbReference type="Gene3D" id="3.90.76.10">
    <property type="entry name" value="Dipeptide-binding Protein, Domain 1"/>
    <property type="match status" value="1"/>
</dbReference>
<dbReference type="GO" id="GO:0015833">
    <property type="term" value="P:peptide transport"/>
    <property type="evidence" value="ECO:0007669"/>
    <property type="project" value="TreeGrafter"/>
</dbReference>
<dbReference type="Gene3D" id="3.40.190.10">
    <property type="entry name" value="Periplasmic binding protein-like II"/>
    <property type="match status" value="1"/>
</dbReference>
<dbReference type="Proteomes" id="UP000177596">
    <property type="component" value="Unassembled WGS sequence"/>
</dbReference>
<dbReference type="GO" id="GO:0042597">
    <property type="term" value="C:periplasmic space"/>
    <property type="evidence" value="ECO:0007669"/>
    <property type="project" value="UniProtKB-ARBA"/>
</dbReference>
<comment type="caution">
    <text evidence="6">The sequence shown here is derived from an EMBL/GenBank/DDBJ whole genome shotgun (WGS) entry which is preliminary data.</text>
</comment>
<evidence type="ECO:0000256" key="4">
    <source>
        <dbReference type="SAM" id="Phobius"/>
    </source>
</evidence>
<evidence type="ECO:0000256" key="3">
    <source>
        <dbReference type="ARBA" id="ARBA00022729"/>
    </source>
</evidence>
<dbReference type="PIRSF" id="PIRSF002741">
    <property type="entry name" value="MppA"/>
    <property type="match status" value="1"/>
</dbReference>
<dbReference type="PANTHER" id="PTHR30290:SF9">
    <property type="entry name" value="OLIGOPEPTIDE-BINDING PROTEIN APPA"/>
    <property type="match status" value="1"/>
</dbReference>
<evidence type="ECO:0000313" key="6">
    <source>
        <dbReference type="EMBL" id="OGM88480.1"/>
    </source>
</evidence>
<dbReference type="AlphaFoldDB" id="A0A1F8DIP1"/>
<keyword evidence="4" id="KW-0472">Membrane</keyword>
<dbReference type="GO" id="GO:1904680">
    <property type="term" value="F:peptide transmembrane transporter activity"/>
    <property type="evidence" value="ECO:0007669"/>
    <property type="project" value="TreeGrafter"/>
</dbReference>
<dbReference type="EMBL" id="MGIL01000009">
    <property type="protein sequence ID" value="OGM88480.1"/>
    <property type="molecule type" value="Genomic_DNA"/>
</dbReference>
<dbReference type="GO" id="GO:0043190">
    <property type="term" value="C:ATP-binding cassette (ABC) transporter complex"/>
    <property type="evidence" value="ECO:0007669"/>
    <property type="project" value="InterPro"/>
</dbReference>
<dbReference type="Gene3D" id="3.10.105.10">
    <property type="entry name" value="Dipeptide-binding Protein, Domain 3"/>
    <property type="match status" value="1"/>
</dbReference>
<proteinExistence type="inferred from homology"/>
<evidence type="ECO:0000256" key="1">
    <source>
        <dbReference type="ARBA" id="ARBA00005695"/>
    </source>
</evidence>
<protein>
    <recommendedName>
        <fullName evidence="5">Solute-binding protein family 5 domain-containing protein</fullName>
    </recommendedName>
</protein>
<organism evidence="6 7">
    <name type="scientific">Candidatus Woesebacteria bacterium RIFOXYD1_FULL_43_18</name>
    <dbReference type="NCBI Taxonomy" id="1802551"/>
    <lineage>
        <taxon>Bacteria</taxon>
        <taxon>Candidatus Woeseibacteriota</taxon>
    </lineage>
</organism>
<dbReference type="SUPFAM" id="SSF53850">
    <property type="entry name" value="Periplasmic binding protein-like II"/>
    <property type="match status" value="1"/>
</dbReference>
<keyword evidence="3" id="KW-0732">Signal</keyword>
<keyword evidence="4" id="KW-0812">Transmembrane</keyword>
<dbReference type="PANTHER" id="PTHR30290">
    <property type="entry name" value="PERIPLASMIC BINDING COMPONENT OF ABC TRANSPORTER"/>
    <property type="match status" value="1"/>
</dbReference>
<evidence type="ECO:0000259" key="5">
    <source>
        <dbReference type="Pfam" id="PF00496"/>
    </source>
</evidence>
<dbReference type="InterPro" id="IPR039424">
    <property type="entry name" value="SBP_5"/>
</dbReference>
<sequence>MINLRYIFRLTRAFISRFKALILVSMGLGIAFFFFIRYSLPLLSDSRLVRIGMTGRYTLSTLPNPILDMIGNGLTKLDSNGNVEPDLASSWETPDKGKTWTFILKNNLYWQDGKRVVSSGINYQFSDVVIERPDDKTITFKLQNPYSAFPSVVSRPTFRSGLLGTGQFRVTDLSLNGSVVEQISMKKKDGENIIYKFYPTEERTKLALELGHVDKIVDVLDPSPFISWPKMKISEGSNTGQYVGVFLNTQDNLFKDKSIRQALSYAINKDLLGGIRAIGPISIDSWAYNPQVKPYGYDFAKAKATIDDYKKNAKAEEVSVNLSVTSILLKQAEIIAKDWEKVGIKVNLQVISQIPSDYQAFLAIFDIPDDPDQYSMWHSTQTATNITRYQDPRIDKLLEDGRSEINIDARKRIYFDFQRFLVEDSPAVFLYYPTIYTIGRE</sequence>
<reference evidence="6 7" key="1">
    <citation type="journal article" date="2016" name="Nat. Commun.">
        <title>Thousands of microbial genomes shed light on interconnected biogeochemical processes in an aquifer system.</title>
        <authorList>
            <person name="Anantharaman K."/>
            <person name="Brown C.T."/>
            <person name="Hug L.A."/>
            <person name="Sharon I."/>
            <person name="Castelle C.J."/>
            <person name="Probst A.J."/>
            <person name="Thomas B.C."/>
            <person name="Singh A."/>
            <person name="Wilkins M.J."/>
            <person name="Karaoz U."/>
            <person name="Brodie E.L."/>
            <person name="Williams K.H."/>
            <person name="Hubbard S.S."/>
            <person name="Banfield J.F."/>
        </authorList>
    </citation>
    <scope>NUCLEOTIDE SEQUENCE [LARGE SCALE GENOMIC DNA]</scope>
</reference>
<dbReference type="InterPro" id="IPR000914">
    <property type="entry name" value="SBP_5_dom"/>
</dbReference>
<feature type="domain" description="Solute-binding protein family 5" evidence="5">
    <location>
        <begin position="123"/>
        <end position="377"/>
    </location>
</feature>
<keyword evidence="2" id="KW-0813">Transport</keyword>
<accession>A0A1F8DIP1</accession>
<dbReference type="InterPro" id="IPR030678">
    <property type="entry name" value="Peptide/Ni-bd"/>
</dbReference>
<evidence type="ECO:0000313" key="7">
    <source>
        <dbReference type="Proteomes" id="UP000177596"/>
    </source>
</evidence>
<dbReference type="Pfam" id="PF00496">
    <property type="entry name" value="SBP_bac_5"/>
    <property type="match status" value="1"/>
</dbReference>
<feature type="transmembrane region" description="Helical" evidence="4">
    <location>
        <begin position="20"/>
        <end position="40"/>
    </location>
</feature>
<comment type="similarity">
    <text evidence="1">Belongs to the bacterial solute-binding protein 5 family.</text>
</comment>
<keyword evidence="4" id="KW-1133">Transmembrane helix</keyword>
<evidence type="ECO:0000256" key="2">
    <source>
        <dbReference type="ARBA" id="ARBA00022448"/>
    </source>
</evidence>
<name>A0A1F8DIP1_9BACT</name>
<gene>
    <name evidence="6" type="ORF">A2573_01420</name>
</gene>